<dbReference type="PANTHER" id="PTHR11783">
    <property type="entry name" value="SULFOTRANSFERASE SULT"/>
    <property type="match status" value="1"/>
</dbReference>
<sequence>MDDYTSEVCKVDEEWNEELMECYPGERSGWYWYGPKRFLVPSPFLLYAEKYFNFQTRPDDVWLVTFPRSGTTLTQEILWLLTHNLDFETAKELNVWERTPFYELDMLFHPETKQKFLDENEGNIHYQNMINRLSEHAYLTLETMDSPRVIKTHFPISMLPYDVPETKPKIVYVARNPIDVALSYYHLLRLWRTSDLSTDFKTFISQFERGLVMWGPFFEHIKEGWDMRGEDRFFFMFYEDLTKDMKGTLRKLAEFLEVDVSDEGIEELADHVNIKNFKNNKSVNFEEFRDVGVLNKTAQEGFIRQGKSRGDGKEYTEEILEHFQKWYQENCEKYDIQFPSKE</sequence>
<dbReference type="GO" id="GO:0008146">
    <property type="term" value="F:sulfotransferase activity"/>
    <property type="evidence" value="ECO:0007669"/>
    <property type="project" value="InterPro"/>
</dbReference>
<dbReference type="Gene3D" id="3.40.50.300">
    <property type="entry name" value="P-loop containing nucleotide triphosphate hydrolases"/>
    <property type="match status" value="1"/>
</dbReference>
<dbReference type="Pfam" id="PF00685">
    <property type="entry name" value="Sulfotransfer_1"/>
    <property type="match status" value="1"/>
</dbReference>
<proteinExistence type="inferred from homology"/>
<comment type="caution">
    <text evidence="4">The sequence shown here is derived from an EMBL/GenBank/DDBJ whole genome shotgun (WGS) entry which is preliminary data.</text>
</comment>
<feature type="domain" description="Sulfotransferase" evidence="3">
    <location>
        <begin position="58"/>
        <end position="333"/>
    </location>
</feature>
<comment type="similarity">
    <text evidence="1">Belongs to the sulfotransferase 1 family.</text>
</comment>
<evidence type="ECO:0000313" key="5">
    <source>
        <dbReference type="Proteomes" id="UP001461498"/>
    </source>
</evidence>
<dbReference type="Proteomes" id="UP001461498">
    <property type="component" value="Unassembled WGS sequence"/>
</dbReference>
<dbReference type="SUPFAM" id="SSF52540">
    <property type="entry name" value="P-loop containing nucleoside triphosphate hydrolases"/>
    <property type="match status" value="1"/>
</dbReference>
<protein>
    <recommendedName>
        <fullName evidence="3">Sulfotransferase domain-containing protein</fullName>
    </recommendedName>
</protein>
<evidence type="ECO:0000313" key="4">
    <source>
        <dbReference type="EMBL" id="KAK9504704.1"/>
    </source>
</evidence>
<evidence type="ECO:0000256" key="2">
    <source>
        <dbReference type="ARBA" id="ARBA00022679"/>
    </source>
</evidence>
<dbReference type="EMBL" id="JAPXFL010000007">
    <property type="protein sequence ID" value="KAK9504704.1"/>
    <property type="molecule type" value="Genomic_DNA"/>
</dbReference>
<gene>
    <name evidence="4" type="ORF">O3M35_010974</name>
</gene>
<evidence type="ECO:0000259" key="3">
    <source>
        <dbReference type="Pfam" id="PF00685"/>
    </source>
</evidence>
<name>A0AAW1D437_9HEMI</name>
<keyword evidence="2" id="KW-0808">Transferase</keyword>
<accession>A0AAW1D437</accession>
<keyword evidence="5" id="KW-1185">Reference proteome</keyword>
<reference evidence="4 5" key="1">
    <citation type="submission" date="2022-12" db="EMBL/GenBank/DDBJ databases">
        <title>Chromosome-level genome assembly of true bugs.</title>
        <authorList>
            <person name="Ma L."/>
            <person name="Li H."/>
        </authorList>
    </citation>
    <scope>NUCLEOTIDE SEQUENCE [LARGE SCALE GENOMIC DNA]</scope>
    <source>
        <strain evidence="4">Lab_2022b</strain>
    </source>
</reference>
<dbReference type="InterPro" id="IPR027417">
    <property type="entry name" value="P-loop_NTPase"/>
</dbReference>
<organism evidence="4 5">
    <name type="scientific">Rhynocoris fuscipes</name>
    <dbReference type="NCBI Taxonomy" id="488301"/>
    <lineage>
        <taxon>Eukaryota</taxon>
        <taxon>Metazoa</taxon>
        <taxon>Ecdysozoa</taxon>
        <taxon>Arthropoda</taxon>
        <taxon>Hexapoda</taxon>
        <taxon>Insecta</taxon>
        <taxon>Pterygota</taxon>
        <taxon>Neoptera</taxon>
        <taxon>Paraneoptera</taxon>
        <taxon>Hemiptera</taxon>
        <taxon>Heteroptera</taxon>
        <taxon>Panheteroptera</taxon>
        <taxon>Cimicomorpha</taxon>
        <taxon>Reduviidae</taxon>
        <taxon>Harpactorinae</taxon>
        <taxon>Harpactorini</taxon>
        <taxon>Rhynocoris</taxon>
    </lineage>
</organism>
<evidence type="ECO:0000256" key="1">
    <source>
        <dbReference type="ARBA" id="ARBA00005771"/>
    </source>
</evidence>
<dbReference type="InterPro" id="IPR000863">
    <property type="entry name" value="Sulfotransferase_dom"/>
</dbReference>
<dbReference type="AlphaFoldDB" id="A0AAW1D437"/>